<dbReference type="Proteomes" id="UP000184404">
    <property type="component" value="Unassembled WGS sequence"/>
</dbReference>
<evidence type="ECO:0000256" key="3">
    <source>
        <dbReference type="ARBA" id="ARBA00011037"/>
    </source>
</evidence>
<dbReference type="STRING" id="1123243.SAMN02745190_01099"/>
<dbReference type="NCBIfam" id="NF003805">
    <property type="entry name" value="PRK05395.1-2"/>
    <property type="match status" value="1"/>
</dbReference>
<dbReference type="EMBL" id="FQUG01000004">
    <property type="protein sequence ID" value="SHE76217.1"/>
    <property type="molecule type" value="Genomic_DNA"/>
</dbReference>
<dbReference type="Gene3D" id="3.40.50.9100">
    <property type="entry name" value="Dehydroquinase, class II"/>
    <property type="match status" value="1"/>
</dbReference>
<feature type="binding site" evidence="7 9">
    <location>
        <position position="75"/>
    </location>
    <ligand>
        <name>substrate</name>
    </ligand>
</feature>
<keyword evidence="6 7" id="KW-0456">Lyase</keyword>
<comment type="catalytic activity">
    <reaction evidence="1 7">
        <text>3-dehydroquinate = 3-dehydroshikimate + H2O</text>
        <dbReference type="Rhea" id="RHEA:21096"/>
        <dbReference type="ChEBI" id="CHEBI:15377"/>
        <dbReference type="ChEBI" id="CHEBI:16630"/>
        <dbReference type="ChEBI" id="CHEBI:32364"/>
        <dbReference type="EC" id="4.2.1.10"/>
    </reaction>
</comment>
<comment type="pathway">
    <text evidence="2 7">Metabolic intermediate biosynthesis; chorismate biosynthesis; chorismate from D-erythrose 4-phosphate and phosphoenolpyruvate: step 3/7.</text>
</comment>
<evidence type="ECO:0000256" key="9">
    <source>
        <dbReference type="PIRSR" id="PIRSR001399-2"/>
    </source>
</evidence>
<dbReference type="NCBIfam" id="NF003807">
    <property type="entry name" value="PRK05395.1-4"/>
    <property type="match status" value="1"/>
</dbReference>
<accession>A0A1M4W4U3</accession>
<dbReference type="CDD" id="cd00466">
    <property type="entry name" value="DHQase_II"/>
    <property type="match status" value="1"/>
</dbReference>
<protein>
    <recommendedName>
        <fullName evidence="5 7">3-dehydroquinate dehydratase</fullName>
        <shortName evidence="7">3-dehydroquinase</shortName>
        <ecNumber evidence="5 7">4.2.1.10</ecNumber>
    </recommendedName>
    <alternativeName>
        <fullName evidence="7">Type II DHQase</fullName>
    </alternativeName>
</protein>
<evidence type="ECO:0000256" key="2">
    <source>
        <dbReference type="ARBA" id="ARBA00004902"/>
    </source>
</evidence>
<dbReference type="GO" id="GO:0008652">
    <property type="term" value="P:amino acid biosynthetic process"/>
    <property type="evidence" value="ECO:0007669"/>
    <property type="project" value="UniProtKB-KW"/>
</dbReference>
<dbReference type="GO" id="GO:0019631">
    <property type="term" value="P:quinate catabolic process"/>
    <property type="evidence" value="ECO:0007669"/>
    <property type="project" value="TreeGrafter"/>
</dbReference>
<organism evidence="11 12">
    <name type="scientific">Schwartzia succinivorans DSM 10502</name>
    <dbReference type="NCBI Taxonomy" id="1123243"/>
    <lineage>
        <taxon>Bacteria</taxon>
        <taxon>Bacillati</taxon>
        <taxon>Bacillota</taxon>
        <taxon>Negativicutes</taxon>
        <taxon>Selenomonadales</taxon>
        <taxon>Selenomonadaceae</taxon>
        <taxon>Schwartzia</taxon>
    </lineage>
</organism>
<dbReference type="GO" id="GO:0009073">
    <property type="term" value="P:aromatic amino acid family biosynthetic process"/>
    <property type="evidence" value="ECO:0007669"/>
    <property type="project" value="UniProtKB-KW"/>
</dbReference>
<dbReference type="PANTHER" id="PTHR21272">
    <property type="entry name" value="CATABOLIC 3-DEHYDROQUINASE"/>
    <property type="match status" value="1"/>
</dbReference>
<evidence type="ECO:0000256" key="6">
    <source>
        <dbReference type="ARBA" id="ARBA00023239"/>
    </source>
</evidence>
<evidence type="ECO:0000256" key="10">
    <source>
        <dbReference type="PIRSR" id="PIRSR001399-3"/>
    </source>
</evidence>
<feature type="site" description="Transition state stabilizer" evidence="7 10">
    <location>
        <position position="18"/>
    </location>
</feature>
<evidence type="ECO:0000256" key="1">
    <source>
        <dbReference type="ARBA" id="ARBA00001864"/>
    </source>
</evidence>
<dbReference type="GO" id="GO:0003855">
    <property type="term" value="F:3-dehydroquinate dehydratase activity"/>
    <property type="evidence" value="ECO:0007669"/>
    <property type="project" value="UniProtKB-UniRule"/>
</dbReference>
<reference evidence="11 12" key="1">
    <citation type="submission" date="2016-11" db="EMBL/GenBank/DDBJ databases">
        <authorList>
            <person name="Jaros S."/>
            <person name="Januszkiewicz K."/>
            <person name="Wedrychowicz H."/>
        </authorList>
    </citation>
    <scope>NUCLEOTIDE SEQUENCE [LARGE SCALE GENOMIC DNA]</scope>
    <source>
        <strain evidence="11 12">DSM 10502</strain>
    </source>
</reference>
<dbReference type="PIRSF" id="PIRSF001399">
    <property type="entry name" value="DHquinase_II"/>
    <property type="match status" value="1"/>
</dbReference>
<dbReference type="NCBIfam" id="NF003806">
    <property type="entry name" value="PRK05395.1-3"/>
    <property type="match status" value="1"/>
</dbReference>
<keyword evidence="7" id="KW-0057">Aromatic amino acid biosynthesis</keyword>
<keyword evidence="7" id="KW-0028">Amino-acid biosynthesis</keyword>
<sequence length="148" mass="16164">MKKILVLHGPNLNLLGTREPQIYGSTTLNDIDVMLKERAKAAGVELVSVQSNYEGKLIDEIQQAGKNGYEFILLNAAAFTHYSIAIRDAIAAVDVPVIELHISNVHKREEFRHHSVISPVVMGQIAGFGVDSYIAALDIALRKMGAAK</sequence>
<feature type="binding site" evidence="7 9">
    <location>
        <begin position="102"/>
        <end position="103"/>
    </location>
    <ligand>
        <name>substrate</name>
    </ligand>
</feature>
<gene>
    <name evidence="7" type="primary">aroQ</name>
    <name evidence="11" type="ORF">SAMN02745190_01099</name>
</gene>
<feature type="active site" description="Proton acceptor" evidence="7 8">
    <location>
        <position position="23"/>
    </location>
</feature>
<dbReference type="NCBIfam" id="NF003804">
    <property type="entry name" value="PRK05395.1-1"/>
    <property type="match status" value="1"/>
</dbReference>
<dbReference type="Pfam" id="PF01220">
    <property type="entry name" value="DHquinase_II"/>
    <property type="match status" value="1"/>
</dbReference>
<dbReference type="InterPro" id="IPR018509">
    <property type="entry name" value="DHquinase_II_CS"/>
</dbReference>
<feature type="binding site" evidence="7 9">
    <location>
        <position position="81"/>
    </location>
    <ligand>
        <name>substrate</name>
    </ligand>
</feature>
<comment type="subunit">
    <text evidence="4 7">Homododecamer.</text>
</comment>
<dbReference type="GO" id="GO:0009423">
    <property type="term" value="P:chorismate biosynthetic process"/>
    <property type="evidence" value="ECO:0007669"/>
    <property type="project" value="UniProtKB-UniRule"/>
</dbReference>
<feature type="binding site" evidence="7 9">
    <location>
        <position position="88"/>
    </location>
    <ligand>
        <name>substrate</name>
    </ligand>
</feature>
<comment type="similarity">
    <text evidence="3 7">Belongs to the type-II 3-dehydroquinase family.</text>
</comment>
<dbReference type="SUPFAM" id="SSF52304">
    <property type="entry name" value="Type II 3-dehydroquinate dehydratase"/>
    <property type="match status" value="1"/>
</dbReference>
<dbReference type="EC" id="4.2.1.10" evidence="5 7"/>
<feature type="active site" description="Proton donor" evidence="7 8">
    <location>
        <position position="101"/>
    </location>
</feature>
<evidence type="ECO:0000256" key="5">
    <source>
        <dbReference type="ARBA" id="ARBA00012060"/>
    </source>
</evidence>
<evidence type="ECO:0000313" key="12">
    <source>
        <dbReference type="Proteomes" id="UP000184404"/>
    </source>
</evidence>
<evidence type="ECO:0000256" key="4">
    <source>
        <dbReference type="ARBA" id="ARBA00011193"/>
    </source>
</evidence>
<dbReference type="AlphaFoldDB" id="A0A1M4W4U3"/>
<evidence type="ECO:0000256" key="7">
    <source>
        <dbReference type="HAMAP-Rule" id="MF_00169"/>
    </source>
</evidence>
<dbReference type="OrthoDB" id="9790793at2"/>
<name>A0A1M4W4U3_9FIRM</name>
<dbReference type="HAMAP" id="MF_00169">
    <property type="entry name" value="AroQ"/>
    <property type="match status" value="1"/>
</dbReference>
<comment type="function">
    <text evidence="7">Catalyzes a trans-dehydration via an enolate intermediate.</text>
</comment>
<evidence type="ECO:0000256" key="8">
    <source>
        <dbReference type="PIRSR" id="PIRSR001399-1"/>
    </source>
</evidence>
<evidence type="ECO:0000313" key="11">
    <source>
        <dbReference type="EMBL" id="SHE76217.1"/>
    </source>
</evidence>
<proteinExistence type="inferred from homology"/>
<feature type="binding site" evidence="7 9">
    <location>
        <position position="112"/>
    </location>
    <ligand>
        <name>substrate</name>
    </ligand>
</feature>
<dbReference type="RefSeq" id="WP_072935187.1">
    <property type="nucleotide sequence ID" value="NZ_FQUG01000004.1"/>
</dbReference>
<dbReference type="InterPro" id="IPR036441">
    <property type="entry name" value="DHquinase_II_sf"/>
</dbReference>
<dbReference type="NCBIfam" id="TIGR01088">
    <property type="entry name" value="aroQ"/>
    <property type="match status" value="1"/>
</dbReference>
<dbReference type="InterPro" id="IPR001874">
    <property type="entry name" value="DHquinase_II"/>
</dbReference>
<dbReference type="UniPathway" id="UPA00053">
    <property type="reaction ID" value="UER00086"/>
</dbReference>
<keyword evidence="12" id="KW-1185">Reference proteome</keyword>
<dbReference type="PANTHER" id="PTHR21272:SF3">
    <property type="entry name" value="CATABOLIC 3-DEHYDROQUINASE"/>
    <property type="match status" value="1"/>
</dbReference>
<dbReference type="PROSITE" id="PS01029">
    <property type="entry name" value="DEHYDROQUINASE_II"/>
    <property type="match status" value="1"/>
</dbReference>